<gene>
    <name evidence="2" type="ORF">DIABBA_LOCUS9551</name>
</gene>
<evidence type="ECO:0000313" key="3">
    <source>
        <dbReference type="Proteomes" id="UP001153709"/>
    </source>
</evidence>
<feature type="region of interest" description="Disordered" evidence="1">
    <location>
        <begin position="53"/>
        <end position="95"/>
    </location>
</feature>
<name>A0A9N9T638_DIABA</name>
<proteinExistence type="predicted"/>
<dbReference type="EMBL" id="OU898281">
    <property type="protein sequence ID" value="CAG9836465.1"/>
    <property type="molecule type" value="Genomic_DNA"/>
</dbReference>
<evidence type="ECO:0000256" key="1">
    <source>
        <dbReference type="SAM" id="MobiDB-lite"/>
    </source>
</evidence>
<keyword evidence="3" id="KW-1185">Reference proteome</keyword>
<evidence type="ECO:0000313" key="2">
    <source>
        <dbReference type="EMBL" id="CAG9836465.1"/>
    </source>
</evidence>
<accession>A0A9N9T638</accession>
<feature type="compositionally biased region" description="Acidic residues" evidence="1">
    <location>
        <begin position="86"/>
        <end position="95"/>
    </location>
</feature>
<dbReference type="AlphaFoldDB" id="A0A9N9T638"/>
<dbReference type="Proteomes" id="UP001153709">
    <property type="component" value="Chromosome 6"/>
</dbReference>
<organism evidence="2 3">
    <name type="scientific">Diabrotica balteata</name>
    <name type="common">Banded cucumber beetle</name>
    <dbReference type="NCBI Taxonomy" id="107213"/>
    <lineage>
        <taxon>Eukaryota</taxon>
        <taxon>Metazoa</taxon>
        <taxon>Ecdysozoa</taxon>
        <taxon>Arthropoda</taxon>
        <taxon>Hexapoda</taxon>
        <taxon>Insecta</taxon>
        <taxon>Pterygota</taxon>
        <taxon>Neoptera</taxon>
        <taxon>Endopterygota</taxon>
        <taxon>Coleoptera</taxon>
        <taxon>Polyphaga</taxon>
        <taxon>Cucujiformia</taxon>
        <taxon>Chrysomeloidea</taxon>
        <taxon>Chrysomelidae</taxon>
        <taxon>Galerucinae</taxon>
        <taxon>Diabroticina</taxon>
        <taxon>Diabroticites</taxon>
        <taxon>Diabrotica</taxon>
    </lineage>
</organism>
<feature type="compositionally biased region" description="Basic and acidic residues" evidence="1">
    <location>
        <begin position="71"/>
        <end position="85"/>
    </location>
</feature>
<reference evidence="2" key="1">
    <citation type="submission" date="2022-01" db="EMBL/GenBank/DDBJ databases">
        <authorList>
            <person name="King R."/>
        </authorList>
    </citation>
    <scope>NUCLEOTIDE SEQUENCE</scope>
</reference>
<protein>
    <submittedName>
        <fullName evidence="2">Uncharacterized protein</fullName>
    </submittedName>
</protein>
<sequence>MAFKIKKDNKSQLHKEKSIKNNEKCTTLKKYVGGYCHSNTLFVSRGTFRERTQNYDALAAEPGQSVTAPKPSEKSSDDDSNKNLELDDSNSDVDINKDEEEVEYFCPSLKNITNGKFLLVSFLSDSRK</sequence>